<dbReference type="InterPro" id="IPR035906">
    <property type="entry name" value="MetI-like_sf"/>
</dbReference>
<organism evidence="10 11">
    <name type="scientific">Corticimicrobacter populi</name>
    <dbReference type="NCBI Taxonomy" id="2175229"/>
    <lineage>
        <taxon>Bacteria</taxon>
        <taxon>Pseudomonadati</taxon>
        <taxon>Pseudomonadota</taxon>
        <taxon>Betaproteobacteria</taxon>
        <taxon>Burkholderiales</taxon>
        <taxon>Alcaligenaceae</taxon>
        <taxon>Corticimicrobacter</taxon>
    </lineage>
</organism>
<dbReference type="PANTHER" id="PTHR42929:SF1">
    <property type="entry name" value="INNER MEMBRANE ABC TRANSPORTER PERMEASE PROTEIN YDCU-RELATED"/>
    <property type="match status" value="1"/>
</dbReference>
<protein>
    <submittedName>
        <fullName evidence="10">ABC transporter permease</fullName>
    </submittedName>
</protein>
<evidence type="ECO:0000259" key="9">
    <source>
        <dbReference type="PROSITE" id="PS50928"/>
    </source>
</evidence>
<accession>A0A2V1JUC1</accession>
<comment type="caution">
    <text evidence="10">The sequence shown here is derived from an EMBL/GenBank/DDBJ whole genome shotgun (WGS) entry which is preliminary data.</text>
</comment>
<keyword evidence="7 8" id="KW-0472">Membrane</keyword>
<feature type="transmembrane region" description="Helical" evidence="8">
    <location>
        <begin position="238"/>
        <end position="259"/>
    </location>
</feature>
<dbReference type="Gene3D" id="1.10.3720.10">
    <property type="entry name" value="MetI-like"/>
    <property type="match status" value="1"/>
</dbReference>
<evidence type="ECO:0000256" key="5">
    <source>
        <dbReference type="ARBA" id="ARBA00022692"/>
    </source>
</evidence>
<comment type="similarity">
    <text evidence="2">Belongs to the binding-protein-dependent transport system permease family. CysTW subfamily.</text>
</comment>
<dbReference type="PROSITE" id="PS50928">
    <property type="entry name" value="ABC_TM1"/>
    <property type="match status" value="1"/>
</dbReference>
<evidence type="ECO:0000256" key="2">
    <source>
        <dbReference type="ARBA" id="ARBA00007069"/>
    </source>
</evidence>
<dbReference type="GO" id="GO:0055085">
    <property type="term" value="P:transmembrane transport"/>
    <property type="evidence" value="ECO:0007669"/>
    <property type="project" value="InterPro"/>
</dbReference>
<keyword evidence="6 8" id="KW-1133">Transmembrane helix</keyword>
<dbReference type="SUPFAM" id="SSF161098">
    <property type="entry name" value="MetI-like"/>
    <property type="match status" value="1"/>
</dbReference>
<dbReference type="CDD" id="cd06261">
    <property type="entry name" value="TM_PBP2"/>
    <property type="match status" value="1"/>
</dbReference>
<evidence type="ECO:0000256" key="3">
    <source>
        <dbReference type="ARBA" id="ARBA00022448"/>
    </source>
</evidence>
<feature type="transmembrane region" description="Helical" evidence="8">
    <location>
        <begin position="92"/>
        <end position="114"/>
    </location>
</feature>
<dbReference type="InterPro" id="IPR000515">
    <property type="entry name" value="MetI-like"/>
</dbReference>
<feature type="domain" description="ABC transmembrane type-1" evidence="9">
    <location>
        <begin position="55"/>
        <end position="259"/>
    </location>
</feature>
<dbReference type="Proteomes" id="UP000245212">
    <property type="component" value="Unassembled WGS sequence"/>
</dbReference>
<name>A0A2V1JUC1_9BURK</name>
<evidence type="ECO:0000256" key="4">
    <source>
        <dbReference type="ARBA" id="ARBA00022475"/>
    </source>
</evidence>
<feature type="transmembrane region" description="Helical" evidence="8">
    <location>
        <begin position="134"/>
        <end position="151"/>
    </location>
</feature>
<comment type="subcellular location">
    <subcellularLocation>
        <location evidence="1 8">Cell membrane</location>
        <topology evidence="1 8">Multi-pass membrane protein</topology>
    </subcellularLocation>
</comment>
<evidence type="ECO:0000256" key="7">
    <source>
        <dbReference type="ARBA" id="ARBA00023136"/>
    </source>
</evidence>
<evidence type="ECO:0000256" key="8">
    <source>
        <dbReference type="RuleBase" id="RU363032"/>
    </source>
</evidence>
<keyword evidence="5 8" id="KW-0812">Transmembrane</keyword>
<evidence type="ECO:0000256" key="6">
    <source>
        <dbReference type="ARBA" id="ARBA00022989"/>
    </source>
</evidence>
<feature type="transmembrane region" description="Helical" evidence="8">
    <location>
        <begin position="55"/>
        <end position="80"/>
    </location>
</feature>
<sequence length="271" mass="29119">MTRRGWIWFALPATLVFLAFWLLPMIRLAWLGQTGRDGGSAYLTVLSEPLYWRSLFNTVLLSAAATLATLILAVPVARFLAHHREFRGRGTLIALLTFPLAFPGVVVGFLIILLAGRQGILADLTERLFNDPVVFAYGMAGLFLGYLYFSLPRAISVLTAAAEQIDPALPAAARTLGANAWQRFAHIELPALKPALIAAGAMSFATSMGAFGTAFTLATQINVLPLTIYNEFTNYANIPVAAALSILLGLITWLILAVAHHLADAQQGAGA</sequence>
<reference evidence="11" key="1">
    <citation type="submission" date="2018-05" db="EMBL/GenBank/DDBJ databases">
        <authorList>
            <person name="Li Y."/>
        </authorList>
    </citation>
    <scope>NUCLEOTIDE SEQUENCE [LARGE SCALE GENOMIC DNA]</scope>
    <source>
        <strain evidence="11">3d-2-2</strain>
    </source>
</reference>
<dbReference type="AlphaFoldDB" id="A0A2V1JUC1"/>
<dbReference type="PANTHER" id="PTHR42929">
    <property type="entry name" value="INNER MEMBRANE ABC TRANSPORTER PERMEASE PROTEIN YDCU-RELATED-RELATED"/>
    <property type="match status" value="1"/>
</dbReference>
<proteinExistence type="inferred from homology"/>
<dbReference type="EMBL" id="QETA01000007">
    <property type="protein sequence ID" value="PWF21579.1"/>
    <property type="molecule type" value="Genomic_DNA"/>
</dbReference>
<dbReference type="RefSeq" id="WP_109062922.1">
    <property type="nucleotide sequence ID" value="NZ_QETA01000007.1"/>
</dbReference>
<evidence type="ECO:0000313" key="11">
    <source>
        <dbReference type="Proteomes" id="UP000245212"/>
    </source>
</evidence>
<gene>
    <name evidence="10" type="ORF">DD235_15135</name>
</gene>
<dbReference type="Pfam" id="PF00528">
    <property type="entry name" value="BPD_transp_1"/>
    <property type="match status" value="1"/>
</dbReference>
<feature type="transmembrane region" description="Helical" evidence="8">
    <location>
        <begin position="195"/>
        <end position="218"/>
    </location>
</feature>
<evidence type="ECO:0000313" key="10">
    <source>
        <dbReference type="EMBL" id="PWF21579.1"/>
    </source>
</evidence>
<evidence type="ECO:0000256" key="1">
    <source>
        <dbReference type="ARBA" id="ARBA00004651"/>
    </source>
</evidence>
<keyword evidence="3 8" id="KW-0813">Transport</keyword>
<keyword evidence="11" id="KW-1185">Reference proteome</keyword>
<keyword evidence="4" id="KW-1003">Cell membrane</keyword>
<dbReference type="GO" id="GO:0005886">
    <property type="term" value="C:plasma membrane"/>
    <property type="evidence" value="ECO:0007669"/>
    <property type="project" value="UniProtKB-SubCell"/>
</dbReference>